<feature type="non-terminal residue" evidence="1">
    <location>
        <position position="413"/>
    </location>
</feature>
<organism evidence="1">
    <name type="scientific">Cladocopium goreaui</name>
    <dbReference type="NCBI Taxonomy" id="2562237"/>
    <lineage>
        <taxon>Eukaryota</taxon>
        <taxon>Sar</taxon>
        <taxon>Alveolata</taxon>
        <taxon>Dinophyceae</taxon>
        <taxon>Suessiales</taxon>
        <taxon>Symbiodiniaceae</taxon>
        <taxon>Cladocopium</taxon>
    </lineage>
</organism>
<keyword evidence="4" id="KW-1185">Reference proteome</keyword>
<dbReference type="Proteomes" id="UP001152797">
    <property type="component" value="Unassembled WGS sequence"/>
</dbReference>
<dbReference type="EMBL" id="CAMXCT020002992">
    <property type="protein sequence ID" value="CAL1155110.1"/>
    <property type="molecule type" value="Genomic_DNA"/>
</dbReference>
<feature type="non-terminal residue" evidence="1">
    <location>
        <position position="1"/>
    </location>
</feature>
<dbReference type="AlphaFoldDB" id="A0A9P1G8N4"/>
<reference evidence="1" key="1">
    <citation type="submission" date="2022-10" db="EMBL/GenBank/DDBJ databases">
        <authorList>
            <person name="Chen Y."/>
            <person name="Dougan E. K."/>
            <person name="Chan C."/>
            <person name="Rhodes N."/>
            <person name="Thang M."/>
        </authorList>
    </citation>
    <scope>NUCLEOTIDE SEQUENCE</scope>
</reference>
<sequence length="413" mass="45946">AAALFDLYSYGDPRGEGEHEHLVPSNKVAKIAAGQATDAVAEKSRILAPADADADESKRDNVLRIQVMTSYPKDGLLGDVLIPSLSPFISARTPVLKTYNIWGKTGREGTGGAGNAAGATNAMNNGVVGEEKRVCLGEILMAIQWQPRNFLNYAKGQLTVQVKHIKFHEFHILEPYNINPFIHVYMSRAVAGSPGSREWAEIKRWDPRLHMTQAQQQKVGVFSRGPYGGVIKFDPTMRQRAAGGGATLGHWVQHGKDQGWVPLSTDKKVSGHWAWNDVWGKQSSVLDLEVGTEFVKYSSRRNCIDLMGIRLLVSQVLQRCMMNMSNRQAVLVADSIFNRAGVVPGIYQAILAQGTDYRMEKIGLSDIMARFEERKKPYVDVTREMVFEHERQIACNGGQVNLFAPSYMYHQKL</sequence>
<protein>
    <submittedName>
        <fullName evidence="3">C2 domain-containing protein</fullName>
    </submittedName>
</protein>
<evidence type="ECO:0000313" key="1">
    <source>
        <dbReference type="EMBL" id="CAI4001735.1"/>
    </source>
</evidence>
<dbReference type="EMBL" id="CAMXCT010002992">
    <property type="protein sequence ID" value="CAI4001735.1"/>
    <property type="molecule type" value="Genomic_DNA"/>
</dbReference>
<evidence type="ECO:0000313" key="2">
    <source>
        <dbReference type="EMBL" id="CAL1155110.1"/>
    </source>
</evidence>
<gene>
    <name evidence="1" type="ORF">C1SCF055_LOCUS27753</name>
</gene>
<reference evidence="2" key="2">
    <citation type="submission" date="2024-04" db="EMBL/GenBank/DDBJ databases">
        <authorList>
            <person name="Chen Y."/>
            <person name="Shah S."/>
            <person name="Dougan E. K."/>
            <person name="Thang M."/>
            <person name="Chan C."/>
        </authorList>
    </citation>
    <scope>NUCLEOTIDE SEQUENCE [LARGE SCALE GENOMIC DNA]</scope>
</reference>
<evidence type="ECO:0000313" key="3">
    <source>
        <dbReference type="EMBL" id="CAL4789047.1"/>
    </source>
</evidence>
<evidence type="ECO:0000313" key="4">
    <source>
        <dbReference type="Proteomes" id="UP001152797"/>
    </source>
</evidence>
<dbReference type="OrthoDB" id="434975at2759"/>
<proteinExistence type="predicted"/>
<dbReference type="EMBL" id="CAMXCT030002992">
    <property type="protein sequence ID" value="CAL4789047.1"/>
    <property type="molecule type" value="Genomic_DNA"/>
</dbReference>
<name>A0A9P1G8N4_9DINO</name>
<comment type="caution">
    <text evidence="1">The sequence shown here is derived from an EMBL/GenBank/DDBJ whole genome shotgun (WGS) entry which is preliminary data.</text>
</comment>
<accession>A0A9P1G8N4</accession>